<dbReference type="Pfam" id="PF00504">
    <property type="entry name" value="Chloroa_b-bind"/>
    <property type="match status" value="2"/>
</dbReference>
<feature type="binding site" description="axial binding residue" evidence="9">
    <location>
        <position position="149"/>
    </location>
    <ligand>
        <name>chlorophyll b</name>
        <dbReference type="ChEBI" id="CHEBI:61721"/>
        <label>1</label>
    </ligand>
    <ligandPart>
        <name>Mg</name>
        <dbReference type="ChEBI" id="CHEBI:25107"/>
    </ligandPart>
</feature>
<evidence type="ECO:0000256" key="6">
    <source>
        <dbReference type="ARBA" id="ARBA00022640"/>
    </source>
</evidence>
<keyword evidence="12" id="KW-0732">Signal</keyword>
<organism evidence="13 14">
    <name type="scientific">Cylindrotheca closterium</name>
    <dbReference type="NCBI Taxonomy" id="2856"/>
    <lineage>
        <taxon>Eukaryota</taxon>
        <taxon>Sar</taxon>
        <taxon>Stramenopiles</taxon>
        <taxon>Ochrophyta</taxon>
        <taxon>Bacillariophyta</taxon>
        <taxon>Bacillariophyceae</taxon>
        <taxon>Bacillariophycidae</taxon>
        <taxon>Bacillariales</taxon>
        <taxon>Bacillariaceae</taxon>
        <taxon>Cylindrotheca</taxon>
    </lineage>
</organism>
<feature type="transmembrane region" description="Helical" evidence="11">
    <location>
        <begin position="182"/>
        <end position="201"/>
    </location>
</feature>
<reference evidence="13" key="1">
    <citation type="submission" date="2023-08" db="EMBL/GenBank/DDBJ databases">
        <authorList>
            <person name="Audoor S."/>
            <person name="Bilcke G."/>
        </authorList>
    </citation>
    <scope>NUCLEOTIDE SEQUENCE</scope>
</reference>
<evidence type="ECO:0000256" key="7">
    <source>
        <dbReference type="ARBA" id="ARBA00023243"/>
    </source>
</evidence>
<keyword evidence="9" id="KW-0157">Chromophore</keyword>
<evidence type="ECO:0000256" key="3">
    <source>
        <dbReference type="ARBA" id="ARBA00005933"/>
    </source>
</evidence>
<dbReference type="EMBL" id="CAKOGP040002391">
    <property type="protein sequence ID" value="CAJ1968547.1"/>
    <property type="molecule type" value="Genomic_DNA"/>
</dbReference>
<feature type="compositionally biased region" description="Low complexity" evidence="10">
    <location>
        <begin position="47"/>
        <end position="59"/>
    </location>
</feature>
<feature type="signal peptide" evidence="12">
    <location>
        <begin position="1"/>
        <end position="17"/>
    </location>
</feature>
<name>A0AAD2JP15_9STRA</name>
<evidence type="ECO:0000313" key="13">
    <source>
        <dbReference type="EMBL" id="CAJ1968547.1"/>
    </source>
</evidence>
<dbReference type="InterPro" id="IPR022796">
    <property type="entry name" value="Chloroa_b-bind"/>
</dbReference>
<comment type="caution">
    <text evidence="13">The sequence shown here is derived from an EMBL/GenBank/DDBJ whole genome shotgun (WGS) entry which is preliminary data.</text>
</comment>
<dbReference type="GO" id="GO:0009507">
    <property type="term" value="C:chloroplast"/>
    <property type="evidence" value="ECO:0007669"/>
    <property type="project" value="UniProtKB-SubCell"/>
</dbReference>
<sequence>MKFSALVLTLTLSGAAAFAPSASRIPSNVAMFSSPIEAATEAVNGTPEESSAAEPAVAEPAAASVPVDLPVDPAAEEKKVEVPVAAEEPKDVIMPGRYPEGCMSIALPMLKRPNKLDGTHAGDFGFDPLGLSEQFDLYTMQEAEVRHARLAMLAVIGWPMAELLGPKWLLQPGGCAPSVLNGFSPITFIATVAVFGGIGYLEYKTSLRSQLVTKLGKQHRSDMSEVWDLGVAGDYDFDPLELYKSVGDDAKARKGLREVEISHGRSAMLGITAFAAWEALTGHAIVENSMFFHPNLLLPALVAGYTFFNAVYKVENSDQYILQISKSSEGDALLQNLALGMPTEKDRQETAAKISAAIDGAKDLANKATESYNKLADGYLEYSTGIEKKDE</sequence>
<feature type="binding site" evidence="9">
    <location>
        <position position="132"/>
    </location>
    <ligand>
        <name>chlorophyll a</name>
        <dbReference type="ChEBI" id="CHEBI:58416"/>
        <label>1</label>
    </ligand>
</feature>
<proteinExistence type="inferred from homology"/>
<evidence type="ECO:0000256" key="10">
    <source>
        <dbReference type="SAM" id="MobiDB-lite"/>
    </source>
</evidence>
<dbReference type="PANTHER" id="PTHR21649">
    <property type="entry name" value="CHLOROPHYLL A/B BINDING PROTEIN"/>
    <property type="match status" value="1"/>
</dbReference>
<keyword evidence="14" id="KW-1185">Reference proteome</keyword>
<keyword evidence="11" id="KW-0472">Membrane</keyword>
<evidence type="ECO:0000256" key="9">
    <source>
        <dbReference type="PIRSR" id="PIRSR601344-1"/>
    </source>
</evidence>
<keyword evidence="11" id="KW-0812">Transmembrane</keyword>
<keyword evidence="11" id="KW-1133">Transmembrane helix</keyword>
<evidence type="ECO:0000256" key="1">
    <source>
        <dbReference type="ARBA" id="ARBA00004022"/>
    </source>
</evidence>
<keyword evidence="5" id="KW-0602">Photosynthesis</keyword>
<feature type="binding site" evidence="9">
    <location>
        <position position="147"/>
    </location>
    <ligand>
        <name>chlorophyll a</name>
        <dbReference type="ChEBI" id="CHEBI:58416"/>
        <label>1</label>
    </ligand>
</feature>
<gene>
    <name evidence="13" type="ORF">CYCCA115_LOCUS23289</name>
</gene>
<dbReference type="InterPro" id="IPR001344">
    <property type="entry name" value="Chloro_AB-bd_pln"/>
</dbReference>
<comment type="subunit">
    <text evidence="8">The LHC complex of chromophytic algae is composed of fucoxanthin, chlorophyll A and C bound non-covalently by fucoxanthin chlorophyll proteins (FCPs). The ratio of the pigments in LHC; fucoxanthin: chlorophyll C: chlorophyll A; (0.6-1): (0.1-0.3): (1).</text>
</comment>
<evidence type="ECO:0000256" key="4">
    <source>
        <dbReference type="ARBA" id="ARBA00022528"/>
    </source>
</evidence>
<comment type="subcellular location">
    <subcellularLocation>
        <location evidence="2">Plastid</location>
        <location evidence="2">Chloroplast</location>
    </subcellularLocation>
</comment>
<keyword evidence="7" id="KW-0437">Light-harvesting polypeptide</keyword>
<evidence type="ECO:0000256" key="5">
    <source>
        <dbReference type="ARBA" id="ARBA00022531"/>
    </source>
</evidence>
<feature type="binding site" evidence="9">
    <location>
        <position position="260"/>
    </location>
    <ligand>
        <name>chlorophyll a</name>
        <dbReference type="ChEBI" id="CHEBI:58416"/>
        <label>1</label>
    </ligand>
</feature>
<dbReference type="GO" id="GO:0016020">
    <property type="term" value="C:membrane"/>
    <property type="evidence" value="ECO:0007669"/>
    <property type="project" value="InterPro"/>
</dbReference>
<evidence type="ECO:0000256" key="11">
    <source>
        <dbReference type="SAM" id="Phobius"/>
    </source>
</evidence>
<keyword evidence="6" id="KW-0934">Plastid</keyword>
<feature type="chain" id="PRO_5042127401" evidence="12">
    <location>
        <begin position="18"/>
        <end position="391"/>
    </location>
</feature>
<evidence type="ECO:0000256" key="12">
    <source>
        <dbReference type="SAM" id="SignalP"/>
    </source>
</evidence>
<keyword evidence="4" id="KW-0150">Chloroplast</keyword>
<comment type="function">
    <text evidence="1">The light-harvesting complex (LHC) functions as a light receptor, it captures and delivers excitation energy to photosystems with which it is closely associated. Energy is transferred from the carotenoid and chlorophyll C (or B) to chlorophyll A and the photosynthetic reaction centers where it is used to synthesize ATP and reducing power.</text>
</comment>
<feature type="binding site" evidence="9">
    <location>
        <position position="144"/>
    </location>
    <ligand>
        <name>chlorophyll a</name>
        <dbReference type="ChEBI" id="CHEBI:58416"/>
        <label>1</label>
    </ligand>
</feature>
<dbReference type="Proteomes" id="UP001295423">
    <property type="component" value="Unassembled WGS sequence"/>
</dbReference>
<dbReference type="AlphaFoldDB" id="A0AAD2JP15"/>
<feature type="region of interest" description="Disordered" evidence="10">
    <location>
        <begin position="40"/>
        <end position="59"/>
    </location>
</feature>
<dbReference type="Gene3D" id="1.10.3460.10">
    <property type="entry name" value="Chlorophyll a/b binding protein domain"/>
    <property type="match status" value="1"/>
</dbReference>
<dbReference type="GO" id="GO:0009765">
    <property type="term" value="P:photosynthesis, light harvesting"/>
    <property type="evidence" value="ECO:0007669"/>
    <property type="project" value="InterPro"/>
</dbReference>
<protein>
    <submittedName>
        <fullName evidence="13">Uncharacterized protein</fullName>
    </submittedName>
</protein>
<evidence type="ECO:0000256" key="2">
    <source>
        <dbReference type="ARBA" id="ARBA00004229"/>
    </source>
</evidence>
<accession>A0AAD2JP15</accession>
<dbReference type="GO" id="GO:0030076">
    <property type="term" value="C:light-harvesting complex"/>
    <property type="evidence" value="ECO:0007669"/>
    <property type="project" value="UniProtKB-KW"/>
</dbReference>
<dbReference type="GO" id="GO:0016168">
    <property type="term" value="F:chlorophyll binding"/>
    <property type="evidence" value="ECO:0007669"/>
    <property type="project" value="UniProtKB-KW"/>
</dbReference>
<feature type="binding site" evidence="9">
    <location>
        <position position="265"/>
    </location>
    <ligand>
        <name>chlorophyll b</name>
        <dbReference type="ChEBI" id="CHEBI:61721"/>
        <label>5</label>
    </ligand>
</feature>
<evidence type="ECO:0000256" key="8">
    <source>
        <dbReference type="ARBA" id="ARBA00044011"/>
    </source>
</evidence>
<feature type="transmembrane region" description="Helical" evidence="11">
    <location>
        <begin position="292"/>
        <end position="312"/>
    </location>
</feature>
<feature type="transmembrane region" description="Helical" evidence="11">
    <location>
        <begin position="267"/>
        <end position="286"/>
    </location>
</feature>
<keyword evidence="9" id="KW-0148">Chlorophyll</keyword>
<comment type="similarity">
    <text evidence="3">Belongs to the fucoxanthin chlorophyll protein family.</text>
</comment>
<dbReference type="SUPFAM" id="SSF103511">
    <property type="entry name" value="Chlorophyll a-b binding protein"/>
    <property type="match status" value="1"/>
</dbReference>
<evidence type="ECO:0000313" key="14">
    <source>
        <dbReference type="Proteomes" id="UP001295423"/>
    </source>
</evidence>